<dbReference type="PANTHER" id="PTHR24020:SF84">
    <property type="entry name" value="VWFA DOMAIN-CONTAINING PROTEIN"/>
    <property type="match status" value="1"/>
</dbReference>
<evidence type="ECO:0000256" key="1">
    <source>
        <dbReference type="SAM" id="MobiDB-lite"/>
    </source>
</evidence>
<dbReference type="Pfam" id="PF13400">
    <property type="entry name" value="Tad"/>
    <property type="match status" value="1"/>
</dbReference>
<keyword evidence="5" id="KW-1185">Reference proteome</keyword>
<proteinExistence type="predicted"/>
<dbReference type="PROSITE" id="PS50234">
    <property type="entry name" value="VWFA"/>
    <property type="match status" value="1"/>
</dbReference>
<dbReference type="Gene3D" id="3.40.50.410">
    <property type="entry name" value="von Willebrand factor, type A domain"/>
    <property type="match status" value="1"/>
</dbReference>
<keyword evidence="2" id="KW-0472">Membrane</keyword>
<dbReference type="PANTHER" id="PTHR24020">
    <property type="entry name" value="COLLAGEN ALPHA"/>
    <property type="match status" value="1"/>
</dbReference>
<feature type="region of interest" description="Disordered" evidence="1">
    <location>
        <begin position="1"/>
        <end position="27"/>
    </location>
</feature>
<dbReference type="SUPFAM" id="SSF53300">
    <property type="entry name" value="vWA-like"/>
    <property type="match status" value="1"/>
</dbReference>
<dbReference type="InterPro" id="IPR050525">
    <property type="entry name" value="ECM_Assembly_Org"/>
</dbReference>
<organism evidence="4 5">
    <name type="scientific">Pseudodesulfovibrio karagichevae</name>
    <dbReference type="NCBI Taxonomy" id="3239305"/>
    <lineage>
        <taxon>Bacteria</taxon>
        <taxon>Pseudomonadati</taxon>
        <taxon>Thermodesulfobacteriota</taxon>
        <taxon>Desulfovibrionia</taxon>
        <taxon>Desulfovibrionales</taxon>
        <taxon>Desulfovibrionaceae</taxon>
    </lineage>
</organism>
<dbReference type="RefSeq" id="WP_371386701.1">
    <property type="nucleotide sequence ID" value="NZ_JBGLYH010000026.1"/>
</dbReference>
<dbReference type="EMBL" id="JBGLYH010000026">
    <property type="protein sequence ID" value="MEZ7197180.1"/>
    <property type="molecule type" value="Genomic_DNA"/>
</dbReference>
<dbReference type="InterPro" id="IPR036465">
    <property type="entry name" value="vWFA_dom_sf"/>
</dbReference>
<reference evidence="4 5" key="1">
    <citation type="submission" date="2024-08" db="EMBL/GenBank/DDBJ databases">
        <title>Sulfate-reducing bacteria isolated from formation water of the oil field in Kazakhstan and description of Pseudodesulfovibrio sp.</title>
        <authorList>
            <person name="Bidzhieva S.K."/>
            <person name="Tourova T.P."/>
            <person name="Grouzdev D.S."/>
            <person name="Beletsky A.V."/>
            <person name="Sokolova D.S."/>
            <person name="Samigullina S.R."/>
            <person name="Poltaraus A.B."/>
            <person name="Avtukh A.N."/>
            <person name="Tereshina V.M."/>
            <person name="Zhaparov N.S."/>
            <person name="Mardanov A.V."/>
            <person name="Nazina T.N."/>
        </authorList>
    </citation>
    <scope>NUCLEOTIDE SEQUENCE [LARGE SCALE GENOMIC DNA]</scope>
    <source>
        <strain evidence="4 5">9FUS</strain>
    </source>
</reference>
<feature type="domain" description="VWFA" evidence="3">
    <location>
        <begin position="153"/>
        <end position="426"/>
    </location>
</feature>
<evidence type="ECO:0000256" key="2">
    <source>
        <dbReference type="SAM" id="Phobius"/>
    </source>
</evidence>
<sequence>MAAKACSATATPSRSSRRQPCRFPRERRRGSTSAFMALLLPILLGVAGIAVDMGNMYMTHTKLQAAVDAGALAGSLELPFDPDLSKGVVRKAVTDMVAANMDSAEVTNISAGTEIRSVKVTARAEVKMLLMEVLGMTDKYVEANAMAGFNKLEVVFVIDNSGSMKGTPIDMVKQASRELTDLLIPDGAAPDTKVGLVPFRGKIRLGEAVDSYPKGCLNADGSLNTGINEEFMDEYYALPYYYRNYISLDTCSEIPPVLALSKDKQRIISAIDSQTATGAASGTVISEGLKWGRNILTPEAPFTQAGDKKDFRKIMIVLTDGDTEDGECGGPYRASYRPNNYWTNAYYGMGVDTAHCNDGGVLNTDMLAEAQAAKNAGIEIFAIRFGSSDNTDINLMKAIASSKAGTDDHYFDAPSVYDIPDIFKQIGKQLGWRLL</sequence>
<feature type="transmembrane region" description="Helical" evidence="2">
    <location>
        <begin position="32"/>
        <end position="51"/>
    </location>
</feature>
<evidence type="ECO:0000259" key="3">
    <source>
        <dbReference type="PROSITE" id="PS50234"/>
    </source>
</evidence>
<protein>
    <submittedName>
        <fullName evidence="4">Pilus assembly protein TadG-related protein</fullName>
    </submittedName>
</protein>
<dbReference type="SMART" id="SM00327">
    <property type="entry name" value="VWA"/>
    <property type="match status" value="1"/>
</dbReference>
<feature type="compositionally biased region" description="Basic residues" evidence="1">
    <location>
        <begin position="15"/>
        <end position="27"/>
    </location>
</feature>
<accession>A0ABV4K2Q4</accession>
<dbReference type="InterPro" id="IPR002035">
    <property type="entry name" value="VWF_A"/>
</dbReference>
<dbReference type="InterPro" id="IPR028087">
    <property type="entry name" value="Tad_N"/>
</dbReference>
<name>A0ABV4K2Q4_9BACT</name>
<comment type="caution">
    <text evidence="4">The sequence shown here is derived from an EMBL/GenBank/DDBJ whole genome shotgun (WGS) entry which is preliminary data.</text>
</comment>
<dbReference type="Proteomes" id="UP001568698">
    <property type="component" value="Unassembled WGS sequence"/>
</dbReference>
<evidence type="ECO:0000313" key="5">
    <source>
        <dbReference type="Proteomes" id="UP001568698"/>
    </source>
</evidence>
<keyword evidence="2" id="KW-0812">Transmembrane</keyword>
<evidence type="ECO:0000313" key="4">
    <source>
        <dbReference type="EMBL" id="MEZ7197180.1"/>
    </source>
</evidence>
<dbReference type="CDD" id="cd00198">
    <property type="entry name" value="vWFA"/>
    <property type="match status" value="1"/>
</dbReference>
<keyword evidence="2" id="KW-1133">Transmembrane helix</keyword>
<gene>
    <name evidence="4" type="ORF">AB6M95_10505</name>
</gene>